<reference evidence="2 3" key="2">
    <citation type="submission" date="2017-02" db="EMBL/GenBank/DDBJ databases">
        <title>A genome survey and senescence transcriptome analysis in Lentinula edodes.</title>
        <authorList>
            <person name="Sakamoto Y."/>
            <person name="Nakade K."/>
            <person name="Sato S."/>
            <person name="Yoshida Y."/>
            <person name="Miyazaki K."/>
            <person name="Natsume S."/>
            <person name="Konno N."/>
        </authorList>
    </citation>
    <scope>NUCLEOTIDE SEQUENCE [LARGE SCALE GENOMIC DNA]</scope>
    <source>
        <strain evidence="2 3">NBRC 111202</strain>
    </source>
</reference>
<feature type="domain" description="F-box" evidence="1">
    <location>
        <begin position="5"/>
        <end position="50"/>
    </location>
</feature>
<comment type="caution">
    <text evidence="2">The sequence shown here is derived from an EMBL/GenBank/DDBJ whole genome shotgun (WGS) entry which is preliminary data.</text>
</comment>
<dbReference type="EMBL" id="BDGU01000035">
    <property type="protein sequence ID" value="GAW00669.1"/>
    <property type="molecule type" value="Genomic_DNA"/>
</dbReference>
<dbReference type="Pfam" id="PF12937">
    <property type="entry name" value="F-box-like"/>
    <property type="match status" value="1"/>
</dbReference>
<dbReference type="SMART" id="SM00256">
    <property type="entry name" value="FBOX"/>
    <property type="match status" value="1"/>
</dbReference>
<sequence>MKSLDVQLTDLPTELLVLILSYLPASDLLSCNLVNSPFYTIISNSVYLQYNIELYKACALDNKNCTLSCAEKLTMLQKREEAWSNCTPSFHRIVPLNFTPGSVYDFSSAVYLLGDYTRQRLHYLRLPHLPNQEPQWSVFPSDDNRHIVDFGLNLHEHDLIALVTAELHSQSTSSSSAMLSIDLSLRQFSTGDHHPLAKVPSIHVVVSELRWGSPSINLEIVGKYLALVTTFWRNPNSKCMVTVYEWQTGKMVMDINGRPESYSGVVFISENIILLPNTETRALELWKIPGPNEHSPSSPLRQLALPRLMPHNVLRFISCRGEPNPSGSIHDPKYSDRPFHYDPLDSILLLHLRVQGIHLSSLFTIFIHRRSLLNLLPPHAPFVDIDVEKPVPWAEWAPPITFCIDLGGGIPSRWITTTCGQRFVVLPGPGDDVDDSDTPEDDLRRKPRAIVVFDFNLHNVRKAERELEVDPDATTKIVSREKKVMDAQEIFAEDIVSCLPYVVSATTKKYRLDGVLMDEDRVLGLQTDVDGHIKYIESDHVIQSCTFKRICVLSL</sequence>
<dbReference type="InterPro" id="IPR036047">
    <property type="entry name" value="F-box-like_dom_sf"/>
</dbReference>
<protein>
    <recommendedName>
        <fullName evidence="1">F-box domain-containing protein</fullName>
    </recommendedName>
</protein>
<dbReference type="Gene3D" id="1.20.1280.50">
    <property type="match status" value="1"/>
</dbReference>
<dbReference type="PROSITE" id="PS50181">
    <property type="entry name" value="FBOX"/>
    <property type="match status" value="1"/>
</dbReference>
<evidence type="ECO:0000313" key="3">
    <source>
        <dbReference type="Proteomes" id="UP000188533"/>
    </source>
</evidence>
<dbReference type="CDD" id="cd09917">
    <property type="entry name" value="F-box_SF"/>
    <property type="match status" value="1"/>
</dbReference>
<dbReference type="Proteomes" id="UP000188533">
    <property type="component" value="Unassembled WGS sequence"/>
</dbReference>
<name>A0A1Q3E0Y5_LENED</name>
<reference evidence="2 3" key="1">
    <citation type="submission" date="2016-08" db="EMBL/GenBank/DDBJ databases">
        <authorList>
            <consortium name="Lentinula edodes genome sequencing consortium"/>
            <person name="Sakamoto Y."/>
            <person name="Nakade K."/>
            <person name="Sato S."/>
            <person name="Yoshida Y."/>
            <person name="Miyazaki K."/>
            <person name="Natsume S."/>
            <person name="Konno N."/>
        </authorList>
    </citation>
    <scope>NUCLEOTIDE SEQUENCE [LARGE SCALE GENOMIC DNA]</scope>
    <source>
        <strain evidence="2 3">NBRC 111202</strain>
    </source>
</reference>
<keyword evidence="3" id="KW-1185">Reference proteome</keyword>
<dbReference type="InterPro" id="IPR001810">
    <property type="entry name" value="F-box_dom"/>
</dbReference>
<organism evidence="2 3">
    <name type="scientific">Lentinula edodes</name>
    <name type="common">Shiitake mushroom</name>
    <name type="synonym">Lentinus edodes</name>
    <dbReference type="NCBI Taxonomy" id="5353"/>
    <lineage>
        <taxon>Eukaryota</taxon>
        <taxon>Fungi</taxon>
        <taxon>Dikarya</taxon>
        <taxon>Basidiomycota</taxon>
        <taxon>Agaricomycotina</taxon>
        <taxon>Agaricomycetes</taxon>
        <taxon>Agaricomycetidae</taxon>
        <taxon>Agaricales</taxon>
        <taxon>Marasmiineae</taxon>
        <taxon>Omphalotaceae</taxon>
        <taxon>Lentinula</taxon>
    </lineage>
</organism>
<dbReference type="STRING" id="5353.A0A1Q3E0Y5"/>
<evidence type="ECO:0000259" key="1">
    <source>
        <dbReference type="PROSITE" id="PS50181"/>
    </source>
</evidence>
<dbReference type="AlphaFoldDB" id="A0A1Q3E0Y5"/>
<dbReference type="SUPFAM" id="SSF81383">
    <property type="entry name" value="F-box domain"/>
    <property type="match status" value="1"/>
</dbReference>
<evidence type="ECO:0000313" key="2">
    <source>
        <dbReference type="EMBL" id="GAW00669.1"/>
    </source>
</evidence>
<accession>A0A1Q3E0Y5</accession>
<gene>
    <name evidence="2" type="ORF">LENED_002211</name>
</gene>
<proteinExistence type="predicted"/>